<dbReference type="Proteomes" id="UP001386955">
    <property type="component" value="Unassembled WGS sequence"/>
</dbReference>
<sequence>MASWFIYRIMHYEWVTGLSPLKEWAFHFATIIDKDLRLGEPREPLQQYIVSLKPLNRSGDKDITMWKREGNSDFSVKAAYFANQFSAEMWGVAQGLKLAFSLGLSNVIVALTRGLQ</sequence>
<name>A0AAN9SVA8_PSOTE</name>
<dbReference type="AlphaFoldDB" id="A0AAN9SVA8"/>
<gene>
    <name evidence="1" type="ORF">VNO78_08034</name>
</gene>
<dbReference type="EMBL" id="JAYMYS010000002">
    <property type="protein sequence ID" value="KAK7406410.1"/>
    <property type="molecule type" value="Genomic_DNA"/>
</dbReference>
<keyword evidence="2" id="KW-1185">Reference proteome</keyword>
<evidence type="ECO:0000313" key="2">
    <source>
        <dbReference type="Proteomes" id="UP001386955"/>
    </source>
</evidence>
<protein>
    <submittedName>
        <fullName evidence="1">Uncharacterized protein</fullName>
    </submittedName>
</protein>
<organism evidence="1 2">
    <name type="scientific">Psophocarpus tetragonolobus</name>
    <name type="common">Winged bean</name>
    <name type="synonym">Dolichos tetragonolobus</name>
    <dbReference type="NCBI Taxonomy" id="3891"/>
    <lineage>
        <taxon>Eukaryota</taxon>
        <taxon>Viridiplantae</taxon>
        <taxon>Streptophyta</taxon>
        <taxon>Embryophyta</taxon>
        <taxon>Tracheophyta</taxon>
        <taxon>Spermatophyta</taxon>
        <taxon>Magnoliopsida</taxon>
        <taxon>eudicotyledons</taxon>
        <taxon>Gunneridae</taxon>
        <taxon>Pentapetalae</taxon>
        <taxon>rosids</taxon>
        <taxon>fabids</taxon>
        <taxon>Fabales</taxon>
        <taxon>Fabaceae</taxon>
        <taxon>Papilionoideae</taxon>
        <taxon>50 kb inversion clade</taxon>
        <taxon>NPAAA clade</taxon>
        <taxon>indigoferoid/millettioid clade</taxon>
        <taxon>Phaseoleae</taxon>
        <taxon>Psophocarpus</taxon>
    </lineage>
</organism>
<proteinExistence type="predicted"/>
<reference evidence="1 2" key="1">
    <citation type="submission" date="2024-01" db="EMBL/GenBank/DDBJ databases">
        <title>The genomes of 5 underutilized Papilionoideae crops provide insights into root nodulation and disease resistanc.</title>
        <authorList>
            <person name="Jiang F."/>
        </authorList>
    </citation>
    <scope>NUCLEOTIDE SEQUENCE [LARGE SCALE GENOMIC DNA]</scope>
    <source>
        <strain evidence="1">DUOXIRENSHENG_FW03</strain>
        <tissue evidence="1">Leaves</tissue>
    </source>
</reference>
<comment type="caution">
    <text evidence="1">The sequence shown here is derived from an EMBL/GenBank/DDBJ whole genome shotgun (WGS) entry which is preliminary data.</text>
</comment>
<accession>A0AAN9SVA8</accession>
<evidence type="ECO:0000313" key="1">
    <source>
        <dbReference type="EMBL" id="KAK7406410.1"/>
    </source>
</evidence>